<reference evidence="5" key="1">
    <citation type="submission" date="2023-07" db="EMBL/GenBank/DDBJ databases">
        <authorList>
            <person name="Colorado M.A."/>
            <person name="Villamil L.M."/>
            <person name="Melo J.F."/>
            <person name="Rodriguez J.A."/>
            <person name="Ruiz R.Y."/>
        </authorList>
    </citation>
    <scope>NUCLEOTIDE SEQUENCE [LARGE SCALE GENOMIC DNA]</scope>
    <source>
        <strain evidence="5">C33</strain>
    </source>
</reference>
<evidence type="ECO:0000256" key="2">
    <source>
        <dbReference type="ARBA" id="ARBA00022833"/>
    </source>
</evidence>
<name>A0ABU4WAY8_9FUSO</name>
<dbReference type="Proteomes" id="UP001279681">
    <property type="component" value="Unassembled WGS sequence"/>
</dbReference>
<dbReference type="Gene3D" id="3.30.70.360">
    <property type="match status" value="1"/>
</dbReference>
<dbReference type="SUPFAM" id="SSF53187">
    <property type="entry name" value="Zn-dependent exopeptidases"/>
    <property type="match status" value="1"/>
</dbReference>
<feature type="domain" description="Peptidase M20 dimerisation" evidence="3">
    <location>
        <begin position="185"/>
        <end position="273"/>
    </location>
</feature>
<dbReference type="InterPro" id="IPR036264">
    <property type="entry name" value="Bact_exopeptidase_dim_dom"/>
</dbReference>
<comment type="caution">
    <text evidence="4">The sequence shown here is derived from an EMBL/GenBank/DDBJ whole genome shotgun (WGS) entry which is preliminary data.</text>
</comment>
<dbReference type="SUPFAM" id="SSF55031">
    <property type="entry name" value="Bacterial exopeptidase dimerisation domain"/>
    <property type="match status" value="1"/>
</dbReference>
<evidence type="ECO:0000313" key="5">
    <source>
        <dbReference type="Proteomes" id="UP001279681"/>
    </source>
</evidence>
<evidence type="ECO:0000259" key="3">
    <source>
        <dbReference type="Pfam" id="PF07687"/>
    </source>
</evidence>
<sequence>MNKTRVINNFIEMVKIYSPSLNEKEYCEYLVKYLEKLGLEVYLDLGYEKYGGNAPTIFAKLKGHVEGDGITLAAHTDVVEPCQNINPIIDGDFIMTDETTTLGGDDKAGIAAILETLELLIENNENHKDIYVLLTPCEENGMLGAKNIDWDKVPKHMIPAQNMIVIDNSGRAGLIAHTAPSKYDFKITFNGRKAHAGIEPEKGINAITLAGVAISNMNIGRIDSLTTSNLGTIHSEFPSNVVADLCVVTGEVRGHSLESINETLSSYENACKKSVELFGGEFTFEKICVFPALKPTDELAFAKEFATIYEKMGILTELQIIGGGSDSNIFAEKGYNSIIIGVGMEAVHTVNEKLDTRELFKTIEALKNYITK</sequence>
<keyword evidence="2" id="KW-0862">Zinc</keyword>
<dbReference type="RefSeq" id="WP_320313054.1">
    <property type="nucleotide sequence ID" value="NZ_JAVIKH010000003.1"/>
</dbReference>
<dbReference type="InterPro" id="IPR002933">
    <property type="entry name" value="Peptidase_M20"/>
</dbReference>
<dbReference type="InterPro" id="IPR011650">
    <property type="entry name" value="Peptidase_M20_dimer"/>
</dbReference>
<dbReference type="PANTHER" id="PTHR42994">
    <property type="entry name" value="PEPTIDASE T"/>
    <property type="match status" value="1"/>
</dbReference>
<protein>
    <submittedName>
        <fullName evidence="4">M20/M25/M40 family metallo-hydrolase</fullName>
    </submittedName>
</protein>
<dbReference type="PANTHER" id="PTHR42994:SF2">
    <property type="entry name" value="PEPTIDASE"/>
    <property type="match status" value="1"/>
</dbReference>
<gene>
    <name evidence="4" type="ORF">RFV38_03880</name>
</gene>
<comment type="cofactor">
    <cofactor evidence="1">
        <name>Zn(2+)</name>
        <dbReference type="ChEBI" id="CHEBI:29105"/>
    </cofactor>
</comment>
<organism evidence="4 5">
    <name type="scientific">Candidatus Cetobacterium colombiensis</name>
    <dbReference type="NCBI Taxonomy" id="3073100"/>
    <lineage>
        <taxon>Bacteria</taxon>
        <taxon>Fusobacteriati</taxon>
        <taxon>Fusobacteriota</taxon>
        <taxon>Fusobacteriia</taxon>
        <taxon>Fusobacteriales</taxon>
        <taxon>Fusobacteriaceae</taxon>
        <taxon>Cetobacterium</taxon>
    </lineage>
</organism>
<accession>A0ABU4WAY8</accession>
<evidence type="ECO:0000256" key="1">
    <source>
        <dbReference type="ARBA" id="ARBA00001947"/>
    </source>
</evidence>
<keyword evidence="5" id="KW-1185">Reference proteome</keyword>
<evidence type="ECO:0000313" key="4">
    <source>
        <dbReference type="EMBL" id="MDX8335648.1"/>
    </source>
</evidence>
<dbReference type="Pfam" id="PF01546">
    <property type="entry name" value="Peptidase_M20"/>
    <property type="match status" value="1"/>
</dbReference>
<dbReference type="Gene3D" id="3.40.630.10">
    <property type="entry name" value="Zn peptidases"/>
    <property type="match status" value="1"/>
</dbReference>
<dbReference type="EMBL" id="JAVIKH010000003">
    <property type="protein sequence ID" value="MDX8335648.1"/>
    <property type="molecule type" value="Genomic_DNA"/>
</dbReference>
<dbReference type="Pfam" id="PF07687">
    <property type="entry name" value="M20_dimer"/>
    <property type="match status" value="1"/>
</dbReference>
<proteinExistence type="predicted"/>